<reference evidence="1 2" key="1">
    <citation type="journal article" date="2012" name="Stand. Genomic Sci.">
        <title>Complete genome sequence of Halopiger xanaduensis type strain (SH-6(T)).</title>
        <authorList>
            <person name="Anderson I."/>
            <person name="Tindall B.J."/>
            <person name="Rohde M."/>
            <person name="Lucas S."/>
            <person name="Han J."/>
            <person name="Lapidus A."/>
            <person name="Cheng J.F."/>
            <person name="Goodwin L."/>
            <person name="Pitluck S."/>
            <person name="Peters L."/>
            <person name="Pati A."/>
            <person name="Mikhailova N."/>
            <person name="Pagani I."/>
            <person name="Teshima H."/>
            <person name="Han C."/>
            <person name="Tapia R."/>
            <person name="Land M."/>
            <person name="Woyke T."/>
            <person name="Klenk H.P."/>
            <person name="Kyrpides N."/>
            <person name="Ivanova N."/>
        </authorList>
    </citation>
    <scope>NUCLEOTIDE SEQUENCE [LARGE SCALE GENOMIC DNA]</scope>
    <source>
        <strain evidence="2">DSM 18323 / JCM 14033 / SH-6</strain>
    </source>
</reference>
<dbReference type="AlphaFoldDB" id="F8D8G4"/>
<dbReference type="HOGENOM" id="CLU_2565677_0_0_2"/>
<evidence type="ECO:0000313" key="2">
    <source>
        <dbReference type="Proteomes" id="UP000006794"/>
    </source>
</evidence>
<accession>F8D8G4</accession>
<dbReference type="KEGG" id="hxa:Halxa_0951"/>
<protein>
    <submittedName>
        <fullName evidence="1">Uncharacterized protein</fullName>
    </submittedName>
</protein>
<dbReference type="RefSeq" id="WP_013878487.1">
    <property type="nucleotide sequence ID" value="NC_015666.1"/>
</dbReference>
<proteinExistence type="predicted"/>
<dbReference type="OrthoDB" id="351083at2157"/>
<organism evidence="1 2">
    <name type="scientific">Halopiger xanaduensis (strain DSM 18323 / JCM 14033 / SH-6)</name>
    <dbReference type="NCBI Taxonomy" id="797210"/>
    <lineage>
        <taxon>Archaea</taxon>
        <taxon>Methanobacteriati</taxon>
        <taxon>Methanobacteriota</taxon>
        <taxon>Stenosarchaea group</taxon>
        <taxon>Halobacteria</taxon>
        <taxon>Halobacteriales</taxon>
        <taxon>Natrialbaceae</taxon>
        <taxon>Halopiger</taxon>
    </lineage>
</organism>
<name>F8D8G4_HALXS</name>
<dbReference type="GeneID" id="10795924"/>
<sequence length="81" mass="8927">MAGEEDAMWELSEELRERVDDPDGVSSGQLDGESAYIVPAETEAEAEEIAEWDVDAADDAEVMQTRVVDTEYGVAFIVEDE</sequence>
<dbReference type="Proteomes" id="UP000006794">
    <property type="component" value="Chromosome"/>
</dbReference>
<dbReference type="EMBL" id="CP002839">
    <property type="protein sequence ID" value="AEH35587.1"/>
    <property type="molecule type" value="Genomic_DNA"/>
</dbReference>
<evidence type="ECO:0000313" key="1">
    <source>
        <dbReference type="EMBL" id="AEH35587.1"/>
    </source>
</evidence>
<dbReference type="STRING" id="797210.Halxa_0951"/>
<gene>
    <name evidence="1" type="ordered locus">Halxa_0951</name>
</gene>
<keyword evidence="2" id="KW-1185">Reference proteome</keyword>